<comment type="caution">
    <text evidence="1">The sequence shown here is derived from an EMBL/GenBank/DDBJ whole genome shotgun (WGS) entry which is preliminary data.</text>
</comment>
<evidence type="ECO:0000313" key="1">
    <source>
        <dbReference type="EMBL" id="OIO19975.1"/>
    </source>
</evidence>
<dbReference type="STRING" id="1805238.AUJ23_01030"/>
<dbReference type="EMBL" id="MNVC01000013">
    <property type="protein sequence ID" value="OIO19975.1"/>
    <property type="molecule type" value="Genomic_DNA"/>
</dbReference>
<dbReference type="Proteomes" id="UP000181941">
    <property type="component" value="Unassembled WGS sequence"/>
</dbReference>
<dbReference type="SUPFAM" id="SSF52540">
    <property type="entry name" value="P-loop containing nucleoside triphosphate hydrolases"/>
    <property type="match status" value="1"/>
</dbReference>
<accession>A0A1J4UCL4</accession>
<proteinExistence type="predicted"/>
<gene>
    <name evidence="1" type="ORF">AUJ23_01030</name>
</gene>
<dbReference type="AlphaFoldDB" id="A0A1J4UCL4"/>
<dbReference type="PANTHER" id="PTHR11669">
    <property type="entry name" value="REPLICATION FACTOR C / DNA POLYMERASE III GAMMA-TAU SUBUNIT"/>
    <property type="match status" value="1"/>
</dbReference>
<protein>
    <recommendedName>
        <fullName evidence="3">AAA+ ATPase domain-containing protein</fullName>
    </recommendedName>
</protein>
<evidence type="ECO:0000313" key="2">
    <source>
        <dbReference type="Proteomes" id="UP000181941"/>
    </source>
</evidence>
<name>A0A1J4UCL4_9BACT</name>
<dbReference type="InterPro" id="IPR050238">
    <property type="entry name" value="DNA_Rep/Repair_Clamp_Loader"/>
</dbReference>
<dbReference type="InterPro" id="IPR027417">
    <property type="entry name" value="P-loop_NTPase"/>
</dbReference>
<dbReference type="PANTHER" id="PTHR11669:SF8">
    <property type="entry name" value="DNA POLYMERASE III SUBUNIT DELTA"/>
    <property type="match status" value="1"/>
</dbReference>
<dbReference type="GO" id="GO:0006261">
    <property type="term" value="P:DNA-templated DNA replication"/>
    <property type="evidence" value="ECO:0007669"/>
    <property type="project" value="TreeGrafter"/>
</dbReference>
<organism evidence="1 2">
    <name type="scientific">Candidatus Magasanikbacteria bacterium CG1_02_32_51</name>
    <dbReference type="NCBI Taxonomy" id="1805238"/>
    <lineage>
        <taxon>Bacteria</taxon>
        <taxon>Candidatus Magasanikiibacteriota</taxon>
    </lineage>
</organism>
<dbReference type="Pfam" id="PF13177">
    <property type="entry name" value="DNA_pol3_delta2"/>
    <property type="match status" value="1"/>
</dbReference>
<sequence>MLDILGHKVVLDFFEKVRENNKLSHAYCFIGPKNVGKFTIAKFLATQLLGLPKEKLFTSPDLFLLEQIIKQKTGKLGKDISIDQVRELVSFLSRHAFLGGYKVAVIDNADLLSVGASNALLKTLEEPKSKAIIFLVTDDEKKLLPTILSRCQIIYFSTISQDLIQDFLDKSNLSREKKDYILKYSCGLPGIAVKLATDEDYYLEYTKEVRRFEGLFGRLFYEKLKMVEELFGDKKDHIQARNYLRQVLYIWQINLHIFLKNNKLDKITTLNLYNSITKANNLLIKNVHPRLLIENILLQIP</sequence>
<dbReference type="Gene3D" id="3.40.50.300">
    <property type="entry name" value="P-loop containing nucleotide triphosphate hydrolases"/>
    <property type="match status" value="1"/>
</dbReference>
<evidence type="ECO:0008006" key="3">
    <source>
        <dbReference type="Google" id="ProtNLM"/>
    </source>
</evidence>
<reference evidence="1 2" key="1">
    <citation type="journal article" date="2016" name="Environ. Microbiol.">
        <title>Genomic resolution of a cold subsurface aquifer community provides metabolic insights for novel microbes adapted to high CO concentrations.</title>
        <authorList>
            <person name="Probst A.J."/>
            <person name="Castelle C.J."/>
            <person name="Singh A."/>
            <person name="Brown C.T."/>
            <person name="Anantharaman K."/>
            <person name="Sharon I."/>
            <person name="Hug L.A."/>
            <person name="Burstein D."/>
            <person name="Emerson J.B."/>
            <person name="Thomas B.C."/>
            <person name="Banfield J.F."/>
        </authorList>
    </citation>
    <scope>NUCLEOTIDE SEQUENCE [LARGE SCALE GENOMIC DNA]</scope>
    <source>
        <strain evidence="1">CG1_02_32_51</strain>
    </source>
</reference>